<dbReference type="STRING" id="507626.LOKO_00871"/>
<evidence type="ECO:0000256" key="1">
    <source>
        <dbReference type="SAM" id="Phobius"/>
    </source>
</evidence>
<protein>
    <submittedName>
        <fullName evidence="2">Uncharacterized protein</fullName>
    </submittedName>
</protein>
<keyword evidence="1" id="KW-0812">Transmembrane</keyword>
<keyword evidence="3" id="KW-1185">Reference proteome</keyword>
<reference evidence="2 3" key="2">
    <citation type="submission" date="2016-02" db="EMBL/GenBank/DDBJ databases">
        <authorList>
            <person name="Wen L."/>
            <person name="He K."/>
            <person name="Yang H."/>
        </authorList>
    </citation>
    <scope>NUCLEOTIDE SEQUENCE [LARGE SCALE GENOMIC DNA]</scope>
    <source>
        <strain evidence="2 3">AGD 8-3</strain>
    </source>
</reference>
<sequence length="33" mass="3845">MPAPRPPRDTRIRNRIFWITVIAAVTVGLWLAR</sequence>
<dbReference type="Proteomes" id="UP000063387">
    <property type="component" value="Chromosome"/>
</dbReference>
<organism evidence="2 3">
    <name type="scientific">Halomonas chromatireducens</name>
    <dbReference type="NCBI Taxonomy" id="507626"/>
    <lineage>
        <taxon>Bacteria</taxon>
        <taxon>Pseudomonadati</taxon>
        <taxon>Pseudomonadota</taxon>
        <taxon>Gammaproteobacteria</taxon>
        <taxon>Oceanospirillales</taxon>
        <taxon>Halomonadaceae</taxon>
        <taxon>Halomonas</taxon>
    </lineage>
</organism>
<evidence type="ECO:0000313" key="3">
    <source>
        <dbReference type="Proteomes" id="UP000063387"/>
    </source>
</evidence>
<feature type="transmembrane region" description="Helical" evidence="1">
    <location>
        <begin position="12"/>
        <end position="32"/>
    </location>
</feature>
<proteinExistence type="predicted"/>
<name>A0A0X8HC66_9GAMM</name>
<accession>A0A0X8HC66</accession>
<reference evidence="2 3" key="1">
    <citation type="journal article" date="2016" name="Genome Announc.">
        <title>Draft Genome Sequence of 'Halomonas chromatireducens' Strain AGD 8-3, a Haloalkaliphilic Chromate- and Selenite-Reducing Gammaproteobacterium.</title>
        <authorList>
            <person name="Sharko F.S."/>
            <person name="Shapovalova A.A."/>
            <person name="Tsygankova S.V."/>
            <person name="Komova A.V."/>
            <person name="Boulygina E.S."/>
            <person name="Teslyuk A.B."/>
            <person name="Gotovtsev P.M."/>
            <person name="Namsaraev Z.B."/>
            <person name="Khijniak T.V."/>
            <person name="Nedoluzhko A.V."/>
            <person name="Vasilov R.G."/>
        </authorList>
    </citation>
    <scope>NUCLEOTIDE SEQUENCE [LARGE SCALE GENOMIC DNA]</scope>
    <source>
        <strain evidence="2 3">AGD 8-3</strain>
    </source>
</reference>
<evidence type="ECO:0000313" key="2">
    <source>
        <dbReference type="EMBL" id="AMC99952.1"/>
    </source>
</evidence>
<dbReference type="KEGG" id="hco:LOKO_00871"/>
<dbReference type="EMBL" id="CP014226">
    <property type="protein sequence ID" value="AMC99952.1"/>
    <property type="molecule type" value="Genomic_DNA"/>
</dbReference>
<dbReference type="PATRIC" id="fig|507626.3.peg.864"/>
<keyword evidence="1" id="KW-0472">Membrane</keyword>
<keyword evidence="1" id="KW-1133">Transmembrane helix</keyword>
<dbReference type="AlphaFoldDB" id="A0A0X8HC66"/>
<gene>
    <name evidence="2" type="ORF">LOKO_00871</name>
</gene>